<dbReference type="RefSeq" id="WP_012935609.1">
    <property type="nucleotide sequence ID" value="NC_013739.1"/>
</dbReference>
<protein>
    <submittedName>
        <fullName evidence="7">Inner-membrane translocator</fullName>
    </submittedName>
</protein>
<feature type="transmembrane region" description="Helical" evidence="6">
    <location>
        <begin position="35"/>
        <end position="58"/>
    </location>
</feature>
<dbReference type="EMBL" id="CP001854">
    <property type="protein sequence ID" value="ADB52558.1"/>
    <property type="molecule type" value="Genomic_DNA"/>
</dbReference>
<gene>
    <name evidence="7" type="ordered locus">Cwoe_4143</name>
</gene>
<keyword evidence="4 6" id="KW-1133">Transmembrane helix</keyword>
<dbReference type="Pfam" id="PF02653">
    <property type="entry name" value="BPD_transp_2"/>
    <property type="match status" value="1"/>
</dbReference>
<reference evidence="7 8" key="1">
    <citation type="journal article" date="2010" name="Stand. Genomic Sci.">
        <title>Complete genome sequence of Conexibacter woesei type strain (ID131577).</title>
        <authorList>
            <person name="Pukall R."/>
            <person name="Lapidus A."/>
            <person name="Glavina Del Rio T."/>
            <person name="Copeland A."/>
            <person name="Tice H."/>
            <person name="Cheng J.-F."/>
            <person name="Lucas S."/>
            <person name="Chen F."/>
            <person name="Nolan M."/>
            <person name="Bruce D."/>
            <person name="Goodwin L."/>
            <person name="Pitluck S."/>
            <person name="Mavromatis K."/>
            <person name="Ivanova N."/>
            <person name="Ovchinnikova G."/>
            <person name="Pati A."/>
            <person name="Chen A."/>
            <person name="Palaniappan K."/>
            <person name="Land M."/>
            <person name="Hauser L."/>
            <person name="Chang Y.-J."/>
            <person name="Jeffries C.D."/>
            <person name="Chain P."/>
            <person name="Meincke L."/>
            <person name="Sims D."/>
            <person name="Brettin T."/>
            <person name="Detter J.C."/>
            <person name="Rohde M."/>
            <person name="Goeker M."/>
            <person name="Bristow J."/>
            <person name="Eisen J.A."/>
            <person name="Markowitz V."/>
            <person name="Kyrpides N.C."/>
            <person name="Klenk H.-P."/>
            <person name="Hugenholtz P."/>
        </authorList>
    </citation>
    <scope>NUCLEOTIDE SEQUENCE [LARGE SCALE GENOMIC DNA]</scope>
    <source>
        <strain evidence="8">DSM 14684 / CIP 108061 / JCM 11494 / NBRC 100937 / ID131577</strain>
    </source>
</reference>
<feature type="transmembrane region" description="Helical" evidence="6">
    <location>
        <begin position="131"/>
        <end position="150"/>
    </location>
</feature>
<dbReference type="STRING" id="469383.Cwoe_4143"/>
<evidence type="ECO:0000313" key="8">
    <source>
        <dbReference type="Proteomes" id="UP000008229"/>
    </source>
</evidence>
<dbReference type="HOGENOM" id="CLU_040769_0_0_11"/>
<feature type="transmembrane region" description="Helical" evidence="6">
    <location>
        <begin position="293"/>
        <end position="319"/>
    </location>
</feature>
<keyword evidence="8" id="KW-1185">Reference proteome</keyword>
<evidence type="ECO:0000256" key="3">
    <source>
        <dbReference type="ARBA" id="ARBA00022692"/>
    </source>
</evidence>
<organism evidence="7 8">
    <name type="scientific">Conexibacter woesei (strain DSM 14684 / CCUG 47730 / CIP 108061 / JCM 11494 / NBRC 100937 / ID131577)</name>
    <dbReference type="NCBI Taxonomy" id="469383"/>
    <lineage>
        <taxon>Bacteria</taxon>
        <taxon>Bacillati</taxon>
        <taxon>Actinomycetota</taxon>
        <taxon>Thermoleophilia</taxon>
        <taxon>Solirubrobacterales</taxon>
        <taxon>Conexibacteraceae</taxon>
        <taxon>Conexibacter</taxon>
    </lineage>
</organism>
<accession>D3F4V1</accession>
<dbReference type="PANTHER" id="PTHR47089">
    <property type="entry name" value="ABC TRANSPORTER, PERMEASE PROTEIN"/>
    <property type="match status" value="1"/>
</dbReference>
<dbReference type="PANTHER" id="PTHR47089:SF1">
    <property type="entry name" value="GUANOSINE ABC TRANSPORTER PERMEASE PROTEIN NUPP"/>
    <property type="match status" value="1"/>
</dbReference>
<dbReference type="eggNOG" id="COG4603">
    <property type="taxonomic scope" value="Bacteria"/>
</dbReference>
<feature type="transmembrane region" description="Helical" evidence="6">
    <location>
        <begin position="339"/>
        <end position="357"/>
    </location>
</feature>
<dbReference type="CDD" id="cd06580">
    <property type="entry name" value="TM_PBP1_transp_TpRbsC_like"/>
    <property type="match status" value="1"/>
</dbReference>
<sequence length="382" mass="40440" precursor="true">MSATAQTSAPAPAPAPAEESRARGLLARLEPVGQAIVPVVLSIVASGILLAILGRNPFDFYEAIVHNGLLTDFGLQQSIVRVATLLLIAAGLIVAFRANLWNLGGDGQWLLAAACVAGIAPSVVDSLGTTVGLTLMVLFGACVGAAWTIIPAFLKAVYGVNEIITTLMMNFIGIGLANMLVKGPFLTDLPGVPRTDILALPDRLPAIGDTQVHIGIVIALVVMLALHYTMTRTPLGLRLRVLGANPRAAVHLGLRPTRLTFIAFAASGALIGMSGAVSMLGDWGSFRADFNPAYGFLMVPLVFLARFNALGTIAFVGLFAMIQIGGDTATRQADLPTDFILVLVGLLLFFMTITEFFRIRRQQRSAFVPKGLAKRIRREGSA</sequence>
<evidence type="ECO:0000256" key="6">
    <source>
        <dbReference type="SAM" id="Phobius"/>
    </source>
</evidence>
<name>D3F4V1_CONWI</name>
<dbReference type="GO" id="GO:0022857">
    <property type="term" value="F:transmembrane transporter activity"/>
    <property type="evidence" value="ECO:0007669"/>
    <property type="project" value="InterPro"/>
</dbReference>
<keyword evidence="5 6" id="KW-0472">Membrane</keyword>
<dbReference type="Proteomes" id="UP000008229">
    <property type="component" value="Chromosome"/>
</dbReference>
<evidence type="ECO:0000256" key="1">
    <source>
        <dbReference type="ARBA" id="ARBA00004651"/>
    </source>
</evidence>
<dbReference type="InterPro" id="IPR001851">
    <property type="entry name" value="ABC_transp_permease"/>
</dbReference>
<evidence type="ECO:0000256" key="2">
    <source>
        <dbReference type="ARBA" id="ARBA00022475"/>
    </source>
</evidence>
<keyword evidence="3 6" id="KW-0812">Transmembrane</keyword>
<evidence type="ECO:0000256" key="4">
    <source>
        <dbReference type="ARBA" id="ARBA00022989"/>
    </source>
</evidence>
<keyword evidence="2" id="KW-1003">Cell membrane</keyword>
<evidence type="ECO:0000256" key="5">
    <source>
        <dbReference type="ARBA" id="ARBA00023136"/>
    </source>
</evidence>
<feature type="transmembrane region" description="Helical" evidence="6">
    <location>
        <begin position="261"/>
        <end position="281"/>
    </location>
</feature>
<dbReference type="OrthoDB" id="45037at2"/>
<dbReference type="KEGG" id="cwo:Cwoe_4143"/>
<reference evidence="8" key="2">
    <citation type="submission" date="2010-01" db="EMBL/GenBank/DDBJ databases">
        <title>The complete genome of Conexibacter woesei DSM 14684.</title>
        <authorList>
            <consortium name="US DOE Joint Genome Institute (JGI-PGF)"/>
            <person name="Lucas S."/>
            <person name="Copeland A."/>
            <person name="Lapidus A."/>
            <person name="Glavina del Rio T."/>
            <person name="Dalin E."/>
            <person name="Tice H."/>
            <person name="Bruce D."/>
            <person name="Goodwin L."/>
            <person name="Pitluck S."/>
            <person name="Kyrpides N."/>
            <person name="Mavromatis K."/>
            <person name="Ivanova N."/>
            <person name="Mikhailova N."/>
            <person name="Chertkov O."/>
            <person name="Brettin T."/>
            <person name="Detter J.C."/>
            <person name="Han C."/>
            <person name="Larimer F."/>
            <person name="Land M."/>
            <person name="Hauser L."/>
            <person name="Markowitz V."/>
            <person name="Cheng J.-F."/>
            <person name="Hugenholtz P."/>
            <person name="Woyke T."/>
            <person name="Wu D."/>
            <person name="Pukall R."/>
            <person name="Steenblock K."/>
            <person name="Schneider S."/>
            <person name="Klenk H.-P."/>
            <person name="Eisen J.A."/>
        </authorList>
    </citation>
    <scope>NUCLEOTIDE SEQUENCE [LARGE SCALE GENOMIC DNA]</scope>
    <source>
        <strain evidence="8">DSM 14684 / CIP 108061 / JCM 11494 / NBRC 100937 / ID131577</strain>
    </source>
</reference>
<feature type="transmembrane region" description="Helical" evidence="6">
    <location>
        <begin position="212"/>
        <end position="230"/>
    </location>
</feature>
<evidence type="ECO:0000313" key="7">
    <source>
        <dbReference type="EMBL" id="ADB52558.1"/>
    </source>
</evidence>
<proteinExistence type="predicted"/>
<dbReference type="AlphaFoldDB" id="D3F4V1"/>
<comment type="subcellular location">
    <subcellularLocation>
        <location evidence="1">Cell membrane</location>
        <topology evidence="1">Multi-pass membrane protein</topology>
    </subcellularLocation>
</comment>
<feature type="transmembrane region" description="Helical" evidence="6">
    <location>
        <begin position="156"/>
        <end position="181"/>
    </location>
</feature>
<feature type="transmembrane region" description="Helical" evidence="6">
    <location>
        <begin position="79"/>
        <end position="101"/>
    </location>
</feature>
<dbReference type="GO" id="GO:0005886">
    <property type="term" value="C:plasma membrane"/>
    <property type="evidence" value="ECO:0007669"/>
    <property type="project" value="UniProtKB-SubCell"/>
</dbReference>